<dbReference type="Gene3D" id="1.10.1040.10">
    <property type="entry name" value="N-(1-d-carboxylethyl)-l-norvaline Dehydrogenase, domain 2"/>
    <property type="match status" value="1"/>
</dbReference>
<dbReference type="InterPro" id="IPR028939">
    <property type="entry name" value="P5C_Rdtase_cat_N"/>
</dbReference>
<dbReference type="Proteomes" id="UP000799437">
    <property type="component" value="Unassembled WGS sequence"/>
</dbReference>
<dbReference type="RefSeq" id="XP_033598839.1">
    <property type="nucleotide sequence ID" value="XM_033745605.1"/>
</dbReference>
<feature type="domain" description="Phosphogluconate dehydrogenase NAD-binding putative C-terminal" evidence="3">
    <location>
        <begin position="213"/>
        <end position="284"/>
    </location>
</feature>
<dbReference type="InterPro" id="IPR015814">
    <property type="entry name" value="Pgluconate_DH_NAD-bd_C"/>
</dbReference>
<dbReference type="Pfam" id="PF03807">
    <property type="entry name" value="F420_oxidored"/>
    <property type="match status" value="1"/>
</dbReference>
<evidence type="ECO:0000259" key="2">
    <source>
        <dbReference type="Pfam" id="PF03807"/>
    </source>
</evidence>
<evidence type="ECO:0000313" key="4">
    <source>
        <dbReference type="EMBL" id="KAF2756388.1"/>
    </source>
</evidence>
<dbReference type="InterPro" id="IPR008927">
    <property type="entry name" value="6-PGluconate_DH-like_C_sf"/>
</dbReference>
<evidence type="ECO:0000256" key="1">
    <source>
        <dbReference type="ARBA" id="ARBA00007598"/>
    </source>
</evidence>
<organism evidence="4 5">
    <name type="scientific">Pseudovirgaria hyperparasitica</name>
    <dbReference type="NCBI Taxonomy" id="470096"/>
    <lineage>
        <taxon>Eukaryota</taxon>
        <taxon>Fungi</taxon>
        <taxon>Dikarya</taxon>
        <taxon>Ascomycota</taxon>
        <taxon>Pezizomycotina</taxon>
        <taxon>Dothideomycetes</taxon>
        <taxon>Dothideomycetes incertae sedis</taxon>
        <taxon>Acrospermales</taxon>
        <taxon>Acrospermaceae</taxon>
        <taxon>Pseudovirgaria</taxon>
    </lineage>
</organism>
<sequence>MASVTVISIGAMGLGIAKVLQTQGHKVLTSLQGRSEATRRRAQSANITPLENDATVISQSDYVLSILPPADALSTAQRLVSAYASDPSLRAGKSHPLYYLDLNAISPHTARSIASIFNKEAPDIVFIDGGIIGNPPTPPADGSLVDANVWKRPSIPLSGPPLTSAPVHGDSLAMALNTTYLGDAIGTASTLKLTFATLTKGFTALALQSYTTASRAGVLPELQRHLDDYVPGVRDRAERGIVGCTSKAGRWVGEMEEIGKAHAEEGGWGDRARVFGEIARVFEGVSEVDGAGGLKSAEEVAVALGQVLKE</sequence>
<dbReference type="GeneID" id="54486659"/>
<proteinExistence type="inferred from homology"/>
<name>A0A6A6W0E4_9PEZI</name>
<dbReference type="PANTHER" id="PTHR43580:SF2">
    <property type="entry name" value="CYTOKINE-LIKE NUCLEAR FACTOR N-PAC"/>
    <property type="match status" value="1"/>
</dbReference>
<feature type="domain" description="Pyrroline-5-carboxylate reductase catalytic N-terminal" evidence="2">
    <location>
        <begin position="4"/>
        <end position="81"/>
    </location>
</feature>
<dbReference type="InterPro" id="IPR051265">
    <property type="entry name" value="HIBADH-related_NP60_sf"/>
</dbReference>
<dbReference type="AlphaFoldDB" id="A0A6A6W0E4"/>
<evidence type="ECO:0000259" key="3">
    <source>
        <dbReference type="Pfam" id="PF09130"/>
    </source>
</evidence>
<comment type="similarity">
    <text evidence="1">Belongs to the HIBADH-related family. NP60 subfamily.</text>
</comment>
<dbReference type="Gene3D" id="3.40.50.720">
    <property type="entry name" value="NAD(P)-binding Rossmann-like Domain"/>
    <property type="match status" value="1"/>
</dbReference>
<dbReference type="EMBL" id="ML996575">
    <property type="protein sequence ID" value="KAF2756388.1"/>
    <property type="molecule type" value="Genomic_DNA"/>
</dbReference>
<evidence type="ECO:0000313" key="5">
    <source>
        <dbReference type="Proteomes" id="UP000799437"/>
    </source>
</evidence>
<accession>A0A6A6W0E4</accession>
<dbReference type="InterPro" id="IPR036291">
    <property type="entry name" value="NAD(P)-bd_dom_sf"/>
</dbReference>
<dbReference type="SUPFAM" id="SSF51735">
    <property type="entry name" value="NAD(P)-binding Rossmann-fold domains"/>
    <property type="match status" value="1"/>
</dbReference>
<dbReference type="PANTHER" id="PTHR43580">
    <property type="entry name" value="OXIDOREDUCTASE GLYR1-RELATED"/>
    <property type="match status" value="1"/>
</dbReference>
<reference evidence="4" key="1">
    <citation type="journal article" date="2020" name="Stud. Mycol.">
        <title>101 Dothideomycetes genomes: a test case for predicting lifestyles and emergence of pathogens.</title>
        <authorList>
            <person name="Haridas S."/>
            <person name="Albert R."/>
            <person name="Binder M."/>
            <person name="Bloem J."/>
            <person name="Labutti K."/>
            <person name="Salamov A."/>
            <person name="Andreopoulos B."/>
            <person name="Baker S."/>
            <person name="Barry K."/>
            <person name="Bills G."/>
            <person name="Bluhm B."/>
            <person name="Cannon C."/>
            <person name="Castanera R."/>
            <person name="Culley D."/>
            <person name="Daum C."/>
            <person name="Ezra D."/>
            <person name="Gonzalez J."/>
            <person name="Henrissat B."/>
            <person name="Kuo A."/>
            <person name="Liang C."/>
            <person name="Lipzen A."/>
            <person name="Lutzoni F."/>
            <person name="Magnuson J."/>
            <person name="Mondo S."/>
            <person name="Nolan M."/>
            <person name="Ohm R."/>
            <person name="Pangilinan J."/>
            <person name="Park H.-J."/>
            <person name="Ramirez L."/>
            <person name="Alfaro M."/>
            <person name="Sun H."/>
            <person name="Tritt A."/>
            <person name="Yoshinaga Y."/>
            <person name="Zwiers L.-H."/>
            <person name="Turgeon B."/>
            <person name="Goodwin S."/>
            <person name="Spatafora J."/>
            <person name="Crous P."/>
            <person name="Grigoriev I."/>
        </authorList>
    </citation>
    <scope>NUCLEOTIDE SEQUENCE</scope>
    <source>
        <strain evidence="4">CBS 121739</strain>
    </source>
</reference>
<gene>
    <name evidence="4" type="ORF">EJ05DRAFT_487299</name>
</gene>
<protein>
    <submittedName>
        <fullName evidence="4">6-phosphogluconate dehydrogenase C-terminal domain-like protein</fullName>
    </submittedName>
</protein>
<dbReference type="OrthoDB" id="9988102at2759"/>
<keyword evidence="5" id="KW-1185">Reference proteome</keyword>
<dbReference type="SUPFAM" id="SSF48179">
    <property type="entry name" value="6-phosphogluconate dehydrogenase C-terminal domain-like"/>
    <property type="match status" value="1"/>
</dbReference>
<dbReference type="InterPro" id="IPR013328">
    <property type="entry name" value="6PGD_dom2"/>
</dbReference>
<dbReference type="Pfam" id="PF09130">
    <property type="entry name" value="DUF1932"/>
    <property type="match status" value="1"/>
</dbReference>